<dbReference type="Proteomes" id="UP000046392">
    <property type="component" value="Unplaced"/>
</dbReference>
<reference evidence="2" key="1">
    <citation type="submission" date="2017-02" db="UniProtKB">
        <authorList>
            <consortium name="WormBaseParasite"/>
        </authorList>
    </citation>
    <scope>IDENTIFICATION</scope>
</reference>
<evidence type="ECO:0000313" key="1">
    <source>
        <dbReference type="Proteomes" id="UP000046392"/>
    </source>
</evidence>
<protein>
    <submittedName>
        <fullName evidence="2">Uncharacterized protein</fullName>
    </submittedName>
</protein>
<dbReference type="AlphaFoldDB" id="A0A0N5C8T0"/>
<proteinExistence type="predicted"/>
<dbReference type="WBParaSite" id="SPAL_0001431866.1">
    <property type="protein sequence ID" value="SPAL_0001431866.1"/>
    <property type="gene ID" value="SPAL_0001431866"/>
</dbReference>
<accession>A0A0N5C8T0</accession>
<keyword evidence="1" id="KW-1185">Reference proteome</keyword>
<evidence type="ECO:0000313" key="2">
    <source>
        <dbReference type="WBParaSite" id="SPAL_0001431866.1"/>
    </source>
</evidence>
<organism evidence="1 2">
    <name type="scientific">Strongyloides papillosus</name>
    <name type="common">Intestinal threadworm</name>
    <dbReference type="NCBI Taxonomy" id="174720"/>
    <lineage>
        <taxon>Eukaryota</taxon>
        <taxon>Metazoa</taxon>
        <taxon>Ecdysozoa</taxon>
        <taxon>Nematoda</taxon>
        <taxon>Chromadorea</taxon>
        <taxon>Rhabditida</taxon>
        <taxon>Tylenchina</taxon>
        <taxon>Panagrolaimomorpha</taxon>
        <taxon>Strongyloidoidea</taxon>
        <taxon>Strongyloididae</taxon>
        <taxon>Strongyloides</taxon>
    </lineage>
</organism>
<sequence>MVFLNKQKQIKLKKENKINDKVVRIKNRRKNYIKEKNPKTHKSFLESLREKKLLSVYSYSLNNNNISLEQDIQQNGIIK</sequence>
<name>A0A0N5C8T0_STREA</name>